<feature type="non-terminal residue" evidence="1">
    <location>
        <position position="33"/>
    </location>
</feature>
<proteinExistence type="predicted"/>
<reference evidence="1" key="1">
    <citation type="submission" date="2018-05" db="EMBL/GenBank/DDBJ databases">
        <authorList>
            <person name="Lanie J.A."/>
            <person name="Ng W.-L."/>
            <person name="Kazmierczak K.M."/>
            <person name="Andrzejewski T.M."/>
            <person name="Davidsen T.M."/>
            <person name="Wayne K.J."/>
            <person name="Tettelin H."/>
            <person name="Glass J.I."/>
            <person name="Rusch D."/>
            <person name="Podicherti R."/>
            <person name="Tsui H.-C.T."/>
            <person name="Winkler M.E."/>
        </authorList>
    </citation>
    <scope>NUCLEOTIDE SEQUENCE</scope>
</reference>
<feature type="non-terminal residue" evidence="1">
    <location>
        <position position="1"/>
    </location>
</feature>
<protein>
    <submittedName>
        <fullName evidence="1">Uncharacterized protein</fullName>
    </submittedName>
</protein>
<organism evidence="1">
    <name type="scientific">marine metagenome</name>
    <dbReference type="NCBI Taxonomy" id="408172"/>
    <lineage>
        <taxon>unclassified sequences</taxon>
        <taxon>metagenomes</taxon>
        <taxon>ecological metagenomes</taxon>
    </lineage>
</organism>
<dbReference type="AlphaFoldDB" id="A0A383BSH8"/>
<sequence length="33" mass="3807">VAEGEIKSSWAAVQDHARHFSDFTFVYPVISRR</sequence>
<accession>A0A383BSH8</accession>
<dbReference type="EMBL" id="UINC01202855">
    <property type="protein sequence ID" value="SVE22854.1"/>
    <property type="molecule type" value="Genomic_DNA"/>
</dbReference>
<gene>
    <name evidence="1" type="ORF">METZ01_LOCUS475708</name>
</gene>
<name>A0A383BSH8_9ZZZZ</name>
<evidence type="ECO:0000313" key="1">
    <source>
        <dbReference type="EMBL" id="SVE22854.1"/>
    </source>
</evidence>